<evidence type="ECO:0000256" key="4">
    <source>
        <dbReference type="ARBA" id="ARBA00022679"/>
    </source>
</evidence>
<evidence type="ECO:0000313" key="11">
    <source>
        <dbReference type="Proteomes" id="UP001161325"/>
    </source>
</evidence>
<keyword evidence="2 8" id="KW-0028">Amino-acid biosynthesis</keyword>
<feature type="binding site" evidence="8">
    <location>
        <position position="147"/>
    </location>
    <ligand>
        <name>substrate</name>
    </ligand>
</feature>
<evidence type="ECO:0000256" key="2">
    <source>
        <dbReference type="ARBA" id="ARBA00022605"/>
    </source>
</evidence>
<dbReference type="InterPro" id="IPR036393">
    <property type="entry name" value="AceGlu_kinase-like_sf"/>
</dbReference>
<keyword evidence="4 8" id="KW-0808">Transferase</keyword>
<dbReference type="GO" id="GO:0005524">
    <property type="term" value="F:ATP binding"/>
    <property type="evidence" value="ECO:0007669"/>
    <property type="project" value="UniProtKB-KW"/>
</dbReference>
<dbReference type="GO" id="GO:0055129">
    <property type="term" value="P:L-proline biosynthetic process"/>
    <property type="evidence" value="ECO:0007669"/>
    <property type="project" value="UniProtKB-UniRule"/>
</dbReference>
<evidence type="ECO:0000256" key="5">
    <source>
        <dbReference type="ARBA" id="ARBA00022741"/>
    </source>
</evidence>
<protein>
    <recommendedName>
        <fullName evidence="8">Glutamate 5-kinase</fullName>
        <ecNumber evidence="8">2.7.2.11</ecNumber>
    </recommendedName>
    <alternativeName>
        <fullName evidence="8">Gamma-glutamyl kinase</fullName>
        <shortName evidence="8">GK</shortName>
    </alternativeName>
</protein>
<feature type="binding site" evidence="8">
    <location>
        <begin position="185"/>
        <end position="186"/>
    </location>
    <ligand>
        <name>ATP</name>
        <dbReference type="ChEBI" id="CHEBI:30616"/>
    </ligand>
</feature>
<dbReference type="FunFam" id="3.40.1160.10:FF:000006">
    <property type="entry name" value="Glutamate 5-kinase"/>
    <property type="match status" value="1"/>
</dbReference>
<evidence type="ECO:0000256" key="8">
    <source>
        <dbReference type="HAMAP-Rule" id="MF_00456"/>
    </source>
</evidence>
<name>A0AA37VBH0_9BACT</name>
<keyword evidence="5 8" id="KW-0547">Nucleotide-binding</keyword>
<evidence type="ECO:0000256" key="7">
    <source>
        <dbReference type="ARBA" id="ARBA00022840"/>
    </source>
</evidence>
<dbReference type="InterPro" id="IPR011529">
    <property type="entry name" value="Glu_5kinase"/>
</dbReference>
<reference evidence="10" key="1">
    <citation type="submission" date="2022-08" db="EMBL/GenBank/DDBJ databases">
        <title>Draft genome sequencing of Roseisolibacter agri AW1220.</title>
        <authorList>
            <person name="Tobiishi Y."/>
            <person name="Tonouchi A."/>
        </authorList>
    </citation>
    <scope>NUCLEOTIDE SEQUENCE</scope>
    <source>
        <strain evidence="10">AW1220</strain>
    </source>
</reference>
<comment type="caution">
    <text evidence="8">Lacks conserved residue(s) required for the propagation of feature annotation.</text>
</comment>
<feature type="binding site" evidence="8">
    <location>
        <position position="64"/>
    </location>
    <ligand>
        <name>substrate</name>
    </ligand>
</feature>
<dbReference type="GO" id="GO:0004349">
    <property type="term" value="F:glutamate 5-kinase activity"/>
    <property type="evidence" value="ECO:0007669"/>
    <property type="project" value="UniProtKB-UniRule"/>
</dbReference>
<keyword evidence="7 8" id="KW-0067">ATP-binding</keyword>
<comment type="subcellular location">
    <subcellularLocation>
        <location evidence="8">Cytoplasm</location>
    </subcellularLocation>
</comment>
<evidence type="ECO:0000256" key="3">
    <source>
        <dbReference type="ARBA" id="ARBA00022650"/>
    </source>
</evidence>
<dbReference type="Gene3D" id="3.40.1160.10">
    <property type="entry name" value="Acetylglutamate kinase-like"/>
    <property type="match status" value="1"/>
</dbReference>
<feature type="domain" description="Aspartate/glutamate/uridylate kinase" evidence="9">
    <location>
        <begin position="20"/>
        <end position="250"/>
    </location>
</feature>
<dbReference type="PANTHER" id="PTHR11063:SF8">
    <property type="entry name" value="DELTA-1-PYRROLINE-5-CARBOXYLATE SYNTHASE"/>
    <property type="match status" value="1"/>
</dbReference>
<keyword evidence="11" id="KW-1185">Reference proteome</keyword>
<dbReference type="PRINTS" id="PR00474">
    <property type="entry name" value="GLU5KINASE"/>
</dbReference>
<evidence type="ECO:0000256" key="6">
    <source>
        <dbReference type="ARBA" id="ARBA00022777"/>
    </source>
</evidence>
<evidence type="ECO:0000259" key="9">
    <source>
        <dbReference type="Pfam" id="PF00696"/>
    </source>
</evidence>
<keyword evidence="6 8" id="KW-0418">Kinase</keyword>
<dbReference type="AlphaFoldDB" id="A0AA37VBH0"/>
<dbReference type="SUPFAM" id="SSF53633">
    <property type="entry name" value="Carbamate kinase-like"/>
    <property type="match status" value="1"/>
</dbReference>
<dbReference type="NCBIfam" id="TIGR01027">
    <property type="entry name" value="proB"/>
    <property type="match status" value="1"/>
</dbReference>
<proteinExistence type="inferred from homology"/>
<dbReference type="InterPro" id="IPR005715">
    <property type="entry name" value="Glu_5kinase/COase_Synthase"/>
</dbReference>
<dbReference type="GO" id="GO:0005737">
    <property type="term" value="C:cytoplasm"/>
    <property type="evidence" value="ECO:0007669"/>
    <property type="project" value="UniProtKB-SubCell"/>
</dbReference>
<dbReference type="InterPro" id="IPR001048">
    <property type="entry name" value="Asp/Glu/Uridylate_kinase"/>
</dbReference>
<dbReference type="HAMAP" id="MF_00456">
    <property type="entry name" value="ProB"/>
    <property type="match status" value="1"/>
</dbReference>
<dbReference type="EMBL" id="BRXS01000004">
    <property type="protein sequence ID" value="GLC26428.1"/>
    <property type="molecule type" value="Genomic_DNA"/>
</dbReference>
<comment type="catalytic activity">
    <reaction evidence="8">
        <text>L-glutamate + ATP = L-glutamyl 5-phosphate + ADP</text>
        <dbReference type="Rhea" id="RHEA:14877"/>
        <dbReference type="ChEBI" id="CHEBI:29985"/>
        <dbReference type="ChEBI" id="CHEBI:30616"/>
        <dbReference type="ChEBI" id="CHEBI:58274"/>
        <dbReference type="ChEBI" id="CHEBI:456216"/>
        <dbReference type="EC" id="2.7.2.11"/>
    </reaction>
</comment>
<keyword evidence="1 8" id="KW-0963">Cytoplasm</keyword>
<accession>A0AA37VBH0</accession>
<organism evidence="10 11">
    <name type="scientific">Roseisolibacter agri</name>
    <dbReference type="NCBI Taxonomy" id="2014610"/>
    <lineage>
        <taxon>Bacteria</taxon>
        <taxon>Pseudomonadati</taxon>
        <taxon>Gemmatimonadota</taxon>
        <taxon>Gemmatimonadia</taxon>
        <taxon>Gemmatimonadales</taxon>
        <taxon>Gemmatimonadaceae</taxon>
        <taxon>Roseisolibacter</taxon>
    </lineage>
</organism>
<dbReference type="PIRSF" id="PIRSF000729">
    <property type="entry name" value="GK"/>
    <property type="match status" value="1"/>
</dbReference>
<dbReference type="Proteomes" id="UP001161325">
    <property type="component" value="Unassembled WGS sequence"/>
</dbReference>
<dbReference type="GO" id="GO:0004350">
    <property type="term" value="F:glutamate-5-semialdehyde dehydrogenase activity"/>
    <property type="evidence" value="ECO:0007669"/>
    <property type="project" value="TreeGrafter"/>
</dbReference>
<dbReference type="Pfam" id="PF00696">
    <property type="entry name" value="AA_kinase"/>
    <property type="match status" value="1"/>
</dbReference>
<evidence type="ECO:0000313" key="10">
    <source>
        <dbReference type="EMBL" id="GLC26428.1"/>
    </source>
</evidence>
<comment type="function">
    <text evidence="8">Catalyzes the transfer of a phosphate group to glutamate to form L-glutamate 5-phosphate.</text>
</comment>
<gene>
    <name evidence="8" type="primary">proB</name>
    <name evidence="10" type="ORF">rosag_29410</name>
</gene>
<dbReference type="PANTHER" id="PTHR11063">
    <property type="entry name" value="GLUTAMATE SEMIALDEHYDE DEHYDROGENASE"/>
    <property type="match status" value="1"/>
</dbReference>
<comment type="similarity">
    <text evidence="8">Belongs to the glutamate 5-kinase family.</text>
</comment>
<sequence length="275" mass="28576">MIIEDTFEAERGALVRDARRIVVKLGSNVVLDADGAPATARLERIADSLVALRATGREVLLVSSGAVGLGRHVCGARTAMTRQAEAAVGQGRLLAFYHHAFARRGVEIAQVLLTDQDFDAGAREERLAATLDSLLAHGALPVINENDVVGDVFGAPLRPSHIRDNDALASAVARTTRASLLLLLSDVDGVYTANPAVAHDATLIPTLRKVTHELIVASVGRGARGRGGMASKLAAASNASGAGIGVVIANGHADGVIDRILRGEAVGTLVTRRTS</sequence>
<dbReference type="EC" id="2.7.2.11" evidence="8"/>
<dbReference type="RefSeq" id="WP_284350879.1">
    <property type="nucleotide sequence ID" value="NZ_BRXS01000004.1"/>
</dbReference>
<keyword evidence="3 8" id="KW-0641">Proline biosynthesis</keyword>
<comment type="pathway">
    <text evidence="8">Amino-acid biosynthesis; L-proline biosynthesis; L-glutamate 5-semialdehyde from L-glutamate: step 1/2.</text>
</comment>
<dbReference type="InterPro" id="IPR001057">
    <property type="entry name" value="Glu/AcGlu_kinase"/>
</dbReference>
<feature type="binding site" evidence="8">
    <location>
        <position position="165"/>
    </location>
    <ligand>
        <name>substrate</name>
    </ligand>
</feature>
<comment type="caution">
    <text evidence="10">The sequence shown here is derived from an EMBL/GenBank/DDBJ whole genome shotgun (WGS) entry which is preliminary data.</text>
</comment>
<evidence type="ECO:0000256" key="1">
    <source>
        <dbReference type="ARBA" id="ARBA00022490"/>
    </source>
</evidence>
<feature type="binding site" evidence="8">
    <location>
        <position position="24"/>
    </location>
    <ligand>
        <name>ATP</name>
        <dbReference type="ChEBI" id="CHEBI:30616"/>
    </ligand>
</feature>